<protein>
    <submittedName>
        <fullName evidence="4">Transporter substrate-binding domain-containing protein</fullName>
    </submittedName>
</protein>
<keyword evidence="2" id="KW-0812">Transmembrane</keyword>
<feature type="domain" description="Solute-binding protein family 3/N-terminal" evidence="3">
    <location>
        <begin position="46"/>
        <end position="260"/>
    </location>
</feature>
<keyword evidence="2" id="KW-0472">Membrane</keyword>
<evidence type="ECO:0000313" key="4">
    <source>
        <dbReference type="EMBL" id="MUM78619.1"/>
    </source>
</evidence>
<keyword evidence="1" id="KW-0732">Signal</keyword>
<comment type="caution">
    <text evidence="4">The sequence shown here is derived from an EMBL/GenBank/DDBJ whole genome shotgun (WGS) entry which is preliminary data.</text>
</comment>
<sequence length="270" mass="29957">MALDVVPVGEYGVIMRNLMPCQHLVIPGMVLVLGILLSCNALRADEVRLVYEDFPPFEYQQEGEARGDSVVLIRRVCAELGLVPVFMNRPWARAVDDVRSGHADGIFSLFRSAEREKWLHFAEQPLAYEDTVVFVARGDLQPGSLEDLAGLRVGVVRGYHYGPDVSTRLPESPMLFKDVEALLAMLCEGRIDAALATRRSGEHVLERLGGCADRARVVLELARMPLHIAFSRRDEVRARRLADMFSRVLARLGADDGTNAEPVNPNPAEP</sequence>
<dbReference type="PANTHER" id="PTHR35936">
    <property type="entry name" value="MEMBRANE-BOUND LYTIC MUREIN TRANSGLYCOSYLASE F"/>
    <property type="match status" value="1"/>
</dbReference>
<keyword evidence="5" id="KW-1185">Reference proteome</keyword>
<name>A0A7K1KRA3_9BACT</name>
<keyword evidence="2" id="KW-1133">Transmembrane helix</keyword>
<evidence type="ECO:0000256" key="1">
    <source>
        <dbReference type="ARBA" id="ARBA00022729"/>
    </source>
</evidence>
<organism evidence="4 5">
    <name type="scientific">Pseudodesulfovibrio alkaliphilus</name>
    <dbReference type="NCBI Taxonomy" id="2661613"/>
    <lineage>
        <taxon>Bacteria</taxon>
        <taxon>Pseudomonadati</taxon>
        <taxon>Thermodesulfobacteriota</taxon>
        <taxon>Desulfovibrionia</taxon>
        <taxon>Desulfovibrionales</taxon>
        <taxon>Desulfovibrionaceae</taxon>
    </lineage>
</organism>
<dbReference type="AlphaFoldDB" id="A0A7K1KRA3"/>
<dbReference type="Gene3D" id="3.40.190.10">
    <property type="entry name" value="Periplasmic binding protein-like II"/>
    <property type="match status" value="2"/>
</dbReference>
<dbReference type="EMBL" id="WODC01000010">
    <property type="protein sequence ID" value="MUM78619.1"/>
    <property type="molecule type" value="Genomic_DNA"/>
</dbReference>
<dbReference type="Proteomes" id="UP000461162">
    <property type="component" value="Unassembled WGS sequence"/>
</dbReference>
<dbReference type="SMART" id="SM00062">
    <property type="entry name" value="PBPb"/>
    <property type="match status" value="1"/>
</dbReference>
<dbReference type="InterPro" id="IPR001638">
    <property type="entry name" value="Solute-binding_3/MltF_N"/>
</dbReference>
<dbReference type="PANTHER" id="PTHR35936:SF35">
    <property type="entry name" value="L-CYSTINE-BINDING PROTEIN TCYJ"/>
    <property type="match status" value="1"/>
</dbReference>
<proteinExistence type="predicted"/>
<reference evidence="4 5" key="1">
    <citation type="submission" date="2019-11" db="EMBL/GenBank/DDBJ databases">
        <title>Pseudodesulfovibrio alkaliphilus, sp. nov., an alkaliphilic sulfate-reducing bacteria from mud volcano of Taman peninsula, Russia.</title>
        <authorList>
            <person name="Frolova A."/>
            <person name="Merkel A.Y."/>
            <person name="Slobodkin A.I."/>
        </authorList>
    </citation>
    <scope>NUCLEOTIDE SEQUENCE [LARGE SCALE GENOMIC DNA]</scope>
    <source>
        <strain evidence="4 5">F-1</strain>
    </source>
</reference>
<evidence type="ECO:0000259" key="3">
    <source>
        <dbReference type="SMART" id="SM00062"/>
    </source>
</evidence>
<evidence type="ECO:0000256" key="2">
    <source>
        <dbReference type="SAM" id="Phobius"/>
    </source>
</evidence>
<evidence type="ECO:0000313" key="5">
    <source>
        <dbReference type="Proteomes" id="UP000461162"/>
    </source>
</evidence>
<dbReference type="Pfam" id="PF00497">
    <property type="entry name" value="SBP_bac_3"/>
    <property type="match status" value="1"/>
</dbReference>
<dbReference type="SUPFAM" id="SSF53850">
    <property type="entry name" value="Periplasmic binding protein-like II"/>
    <property type="match status" value="1"/>
</dbReference>
<accession>A0A7K1KRA3</accession>
<feature type="transmembrane region" description="Helical" evidence="2">
    <location>
        <begin position="24"/>
        <end position="42"/>
    </location>
</feature>
<gene>
    <name evidence="4" type="ORF">GKC30_13345</name>
</gene>